<name>B5ESM5_ALIFM</name>
<accession>B5ESM5</accession>
<reference evidence="3" key="1">
    <citation type="submission" date="2008-08" db="EMBL/GenBank/DDBJ databases">
        <title>Complete sequence of Vibrio fischeri strain MJ11.</title>
        <authorList>
            <person name="Mandel M.J."/>
            <person name="Stabb E.V."/>
            <person name="Ruby E.G."/>
            <person name="Ferriera S."/>
            <person name="Johnson J."/>
            <person name="Kravitz S."/>
            <person name="Beeson K."/>
            <person name="Sutton G."/>
            <person name="Rogers Y.-H."/>
            <person name="Friedman R."/>
            <person name="Frazier M."/>
            <person name="Venter J.C."/>
        </authorList>
    </citation>
    <scope>NUCLEOTIDE SEQUENCE [LARGE SCALE GENOMIC DNA]</scope>
    <source>
        <strain evidence="3">MJ11</strain>
    </source>
</reference>
<dbReference type="Proteomes" id="UP000001857">
    <property type="component" value="Chromosome II"/>
</dbReference>
<feature type="signal peptide" evidence="1">
    <location>
        <begin position="1"/>
        <end position="20"/>
    </location>
</feature>
<reference evidence="2 3" key="2">
    <citation type="journal article" date="2009" name="Nature">
        <title>A single regulatory gene is sufficient to alter bacterial host range.</title>
        <authorList>
            <person name="Mandel M.J."/>
            <person name="Wollenberg M.S."/>
            <person name="Stabb E.V."/>
            <person name="Visick K.L."/>
            <person name="Ruby E.G."/>
        </authorList>
    </citation>
    <scope>NUCLEOTIDE SEQUENCE [LARGE SCALE GENOMIC DNA]</scope>
    <source>
        <strain evidence="2 3">MJ11</strain>
    </source>
</reference>
<evidence type="ECO:0000256" key="1">
    <source>
        <dbReference type="SAM" id="SignalP"/>
    </source>
</evidence>
<organism evidence="2 3">
    <name type="scientific">Aliivibrio fischeri (strain MJ11)</name>
    <name type="common">Vibrio fischeri</name>
    <dbReference type="NCBI Taxonomy" id="388396"/>
    <lineage>
        <taxon>Bacteria</taxon>
        <taxon>Pseudomonadati</taxon>
        <taxon>Pseudomonadota</taxon>
        <taxon>Gammaproteobacteria</taxon>
        <taxon>Vibrionales</taxon>
        <taxon>Vibrionaceae</taxon>
        <taxon>Aliivibrio</taxon>
    </lineage>
</organism>
<dbReference type="HOGENOM" id="CLU_1643004_0_0_6"/>
<evidence type="ECO:0000313" key="3">
    <source>
        <dbReference type="Proteomes" id="UP000001857"/>
    </source>
</evidence>
<dbReference type="EMBL" id="CP001133">
    <property type="protein sequence ID" value="ACH64521.1"/>
    <property type="molecule type" value="Genomic_DNA"/>
</dbReference>
<keyword evidence="1" id="KW-0732">Signal</keyword>
<dbReference type="AlphaFoldDB" id="B5ESM5"/>
<gene>
    <name evidence="2" type="ordered locus">VFMJ11_A0135</name>
</gene>
<sequence length="161" mass="18256">MKWISVFAFLLIALYHPVQATSVEVAFLGYSNHYVDRDYDYNERHKLIGFSINNGFSVANFTNSYNRKSTLVGWKFQTDDAVMLSKLSFDAGVVLGVVTGYKQDEIITYINEDISLYLIPELIISYPITDTISLSLVNGIVPDSKGIILMHHLELSFDDLF</sequence>
<protein>
    <submittedName>
        <fullName evidence="2">Uncharacterized protein</fullName>
    </submittedName>
</protein>
<dbReference type="KEGG" id="vfm:VFMJ11_A0135"/>
<proteinExistence type="predicted"/>
<feature type="chain" id="PRO_5002830051" evidence="1">
    <location>
        <begin position="21"/>
        <end position="161"/>
    </location>
</feature>
<dbReference type="RefSeq" id="WP_012535577.1">
    <property type="nucleotide sequence ID" value="NC_011186.1"/>
</dbReference>
<evidence type="ECO:0000313" key="2">
    <source>
        <dbReference type="EMBL" id="ACH64521.1"/>
    </source>
</evidence>